<keyword evidence="3" id="KW-1185">Reference proteome</keyword>
<organism evidence="2 3">
    <name type="scientific">Halopseudomonas salina</name>
    <dbReference type="NCBI Taxonomy" id="1323744"/>
    <lineage>
        <taxon>Bacteria</taxon>
        <taxon>Pseudomonadati</taxon>
        <taxon>Pseudomonadota</taxon>
        <taxon>Gammaproteobacteria</taxon>
        <taxon>Pseudomonadales</taxon>
        <taxon>Pseudomonadaceae</taxon>
        <taxon>Halopseudomonas</taxon>
    </lineage>
</organism>
<sequence>MNLRVLVYPFSFIAFAPAVLLFNAGVVLIVPATILDLTKGNFEMLQYFALLIGGGAGLTSAALLTFDIAGRPIIDSYFWLKRLGLMIGFFAELVVIALIEPQREALLYYWLPQIVGAVVLFGLSFGITANQALQRTSR</sequence>
<reference evidence="3" key="1">
    <citation type="journal article" date="2019" name="Int. J. Syst. Evol. Microbiol.">
        <title>The Global Catalogue of Microorganisms (GCM) 10K type strain sequencing project: providing services to taxonomists for standard genome sequencing and annotation.</title>
        <authorList>
            <consortium name="The Broad Institute Genomics Platform"/>
            <consortium name="The Broad Institute Genome Sequencing Center for Infectious Disease"/>
            <person name="Wu L."/>
            <person name="Ma J."/>
        </authorList>
    </citation>
    <scope>NUCLEOTIDE SEQUENCE [LARGE SCALE GENOMIC DNA]</scope>
    <source>
        <strain evidence="3">CGMCC 1.12482</strain>
    </source>
</reference>
<comment type="caution">
    <text evidence="2">The sequence shown here is derived from an EMBL/GenBank/DDBJ whole genome shotgun (WGS) entry which is preliminary data.</text>
</comment>
<protein>
    <submittedName>
        <fullName evidence="2">Uncharacterized protein</fullName>
    </submittedName>
</protein>
<dbReference type="EMBL" id="BMFF01000007">
    <property type="protein sequence ID" value="GGD09469.1"/>
    <property type="molecule type" value="Genomic_DNA"/>
</dbReference>
<keyword evidence="1" id="KW-0812">Transmembrane</keyword>
<evidence type="ECO:0000256" key="1">
    <source>
        <dbReference type="SAM" id="Phobius"/>
    </source>
</evidence>
<feature type="transmembrane region" description="Helical" evidence="1">
    <location>
        <begin position="12"/>
        <end position="35"/>
    </location>
</feature>
<keyword evidence="1" id="KW-0472">Membrane</keyword>
<name>A0ABQ1Q112_9GAMM</name>
<accession>A0ABQ1Q112</accession>
<evidence type="ECO:0000313" key="2">
    <source>
        <dbReference type="EMBL" id="GGD09469.1"/>
    </source>
</evidence>
<dbReference type="Proteomes" id="UP000638188">
    <property type="component" value="Unassembled WGS sequence"/>
</dbReference>
<keyword evidence="1" id="KW-1133">Transmembrane helix</keyword>
<evidence type="ECO:0000313" key="3">
    <source>
        <dbReference type="Proteomes" id="UP000638188"/>
    </source>
</evidence>
<feature type="transmembrane region" description="Helical" evidence="1">
    <location>
        <begin position="105"/>
        <end position="129"/>
    </location>
</feature>
<gene>
    <name evidence="2" type="ORF">GCM10007418_30650</name>
</gene>
<dbReference type="RefSeq" id="WP_150278855.1">
    <property type="nucleotide sequence ID" value="NZ_BMFF01000007.1"/>
</dbReference>
<feature type="transmembrane region" description="Helical" evidence="1">
    <location>
        <begin position="47"/>
        <end position="66"/>
    </location>
</feature>
<feature type="transmembrane region" description="Helical" evidence="1">
    <location>
        <begin position="78"/>
        <end position="99"/>
    </location>
</feature>
<proteinExistence type="predicted"/>